<gene>
    <name evidence="2" type="ORF">ET418_10045</name>
</gene>
<dbReference type="RefSeq" id="WP_149307466.1">
    <property type="nucleotide sequence ID" value="NZ_SRSD01000005.1"/>
</dbReference>
<keyword evidence="3" id="KW-1185">Reference proteome</keyword>
<protein>
    <submittedName>
        <fullName evidence="2">DUF3124 domain-containing protein</fullName>
    </submittedName>
</protein>
<sequence length="165" mass="17794">MKHHPRIALAGLALLLAIFGYHPASAASPAGEYRLSKGQTVYVPVYSNVFSGPKALPFSLATMLSIRNVDLYNQMRVTAIDYYDTGGKLLRSHLAAPLTLPPLGSTYIYLGEQDTAGGFGANFVVRWDAHKVINTPIVECVMIGARSGQGISFVSPGQVIKENTR</sequence>
<reference evidence="2 3" key="1">
    <citation type="submission" date="2019-04" db="EMBL/GenBank/DDBJ databases">
        <title>Geobacter ruber sp. nov., ferric-reducing bacteria isolated from paddy soil.</title>
        <authorList>
            <person name="Xu Z."/>
            <person name="Masuda Y."/>
            <person name="Itoh H."/>
            <person name="Senoo K."/>
        </authorList>
    </citation>
    <scope>NUCLEOTIDE SEQUENCE [LARGE SCALE GENOMIC DNA]</scope>
    <source>
        <strain evidence="2 3">Red88</strain>
    </source>
</reference>
<dbReference type="InterPro" id="IPR021471">
    <property type="entry name" value="DUF3124"/>
</dbReference>
<dbReference type="AlphaFoldDB" id="A0A5A9XHH6"/>
<evidence type="ECO:0000256" key="1">
    <source>
        <dbReference type="SAM" id="SignalP"/>
    </source>
</evidence>
<evidence type="ECO:0000313" key="2">
    <source>
        <dbReference type="EMBL" id="KAA0891768.1"/>
    </source>
</evidence>
<proteinExistence type="predicted"/>
<evidence type="ECO:0000313" key="3">
    <source>
        <dbReference type="Proteomes" id="UP000324298"/>
    </source>
</evidence>
<feature type="chain" id="PRO_5022934173" evidence="1">
    <location>
        <begin position="27"/>
        <end position="165"/>
    </location>
</feature>
<dbReference type="OrthoDB" id="283474at2"/>
<dbReference type="EMBL" id="SRSD01000005">
    <property type="protein sequence ID" value="KAA0891768.1"/>
    <property type="molecule type" value="Genomic_DNA"/>
</dbReference>
<keyword evidence="1" id="KW-0732">Signal</keyword>
<organism evidence="2 3">
    <name type="scientific">Oryzomonas rubra</name>
    <dbReference type="NCBI Taxonomy" id="2509454"/>
    <lineage>
        <taxon>Bacteria</taxon>
        <taxon>Pseudomonadati</taxon>
        <taxon>Thermodesulfobacteriota</taxon>
        <taxon>Desulfuromonadia</taxon>
        <taxon>Geobacterales</taxon>
        <taxon>Geobacteraceae</taxon>
        <taxon>Oryzomonas</taxon>
    </lineage>
</organism>
<comment type="caution">
    <text evidence="2">The sequence shown here is derived from an EMBL/GenBank/DDBJ whole genome shotgun (WGS) entry which is preliminary data.</text>
</comment>
<dbReference type="Proteomes" id="UP000324298">
    <property type="component" value="Unassembled WGS sequence"/>
</dbReference>
<name>A0A5A9XHH6_9BACT</name>
<accession>A0A5A9XHH6</accession>
<dbReference type="Pfam" id="PF11322">
    <property type="entry name" value="DUF3124"/>
    <property type="match status" value="1"/>
</dbReference>
<feature type="signal peptide" evidence="1">
    <location>
        <begin position="1"/>
        <end position="26"/>
    </location>
</feature>